<keyword evidence="1" id="KW-0472">Membrane</keyword>
<dbReference type="Gene3D" id="2.40.70.10">
    <property type="entry name" value="Acid Proteases"/>
    <property type="match status" value="1"/>
</dbReference>
<evidence type="ECO:0000313" key="3">
    <source>
        <dbReference type="Proteomes" id="UP000288096"/>
    </source>
</evidence>
<keyword evidence="1" id="KW-1133">Transmembrane helix</keyword>
<feature type="transmembrane region" description="Helical" evidence="1">
    <location>
        <begin position="40"/>
        <end position="57"/>
    </location>
</feature>
<dbReference type="OrthoDB" id="7595324at2"/>
<dbReference type="SUPFAM" id="SSF50630">
    <property type="entry name" value="Acid proteases"/>
    <property type="match status" value="1"/>
</dbReference>
<dbReference type="GO" id="GO:0004190">
    <property type="term" value="F:aspartic-type endopeptidase activity"/>
    <property type="evidence" value="ECO:0007669"/>
    <property type="project" value="InterPro"/>
</dbReference>
<dbReference type="InterPro" id="IPR034122">
    <property type="entry name" value="Retropepsin-like_bacterial"/>
</dbReference>
<protein>
    <submittedName>
        <fullName evidence="2">TIGR02281 family clan AA aspartic protease</fullName>
    </submittedName>
</protein>
<reference evidence="3" key="1">
    <citation type="submission" date="2017-11" db="EMBL/GenBank/DDBJ databases">
        <authorList>
            <person name="Watanabe M."/>
            <person name="Kojima H."/>
        </authorList>
    </citation>
    <scope>NUCLEOTIDE SEQUENCE [LARGE SCALE GENOMIC DNA]</scope>
    <source>
        <strain evidence="3">Tokyo 01</strain>
    </source>
</reference>
<dbReference type="InterPro" id="IPR011969">
    <property type="entry name" value="Clan_AA_Asp_peptidase_C"/>
</dbReference>
<evidence type="ECO:0000313" key="2">
    <source>
        <dbReference type="EMBL" id="GBC63811.1"/>
    </source>
</evidence>
<dbReference type="AlphaFoldDB" id="A0A401G3Q6"/>
<evidence type="ECO:0000256" key="1">
    <source>
        <dbReference type="SAM" id="Phobius"/>
    </source>
</evidence>
<dbReference type="Proteomes" id="UP000288096">
    <property type="component" value="Unassembled WGS sequence"/>
</dbReference>
<dbReference type="PROSITE" id="PS00141">
    <property type="entry name" value="ASP_PROTEASE"/>
    <property type="match status" value="1"/>
</dbReference>
<dbReference type="InterPro" id="IPR021109">
    <property type="entry name" value="Peptidase_aspartic_dom_sf"/>
</dbReference>
<keyword evidence="1" id="KW-0812">Transmembrane</keyword>
<comment type="caution">
    <text evidence="2">The sequence shown here is derived from an EMBL/GenBank/DDBJ whole genome shotgun (WGS) entry which is preliminary data.</text>
</comment>
<keyword evidence="2" id="KW-0645">Protease</keyword>
<dbReference type="InterPro" id="IPR001969">
    <property type="entry name" value="Aspartic_peptidase_AS"/>
</dbReference>
<sequence length="231" mass="25764">MVKRFLIILGLSAASVLLLNRCVPEPLTWGENADDILYGVVPLLWLSFIGARSGAYFQSERLRRNLKYGALWIGIFLIIAVAHSYRFELAQVRDRVLANLIPGRQVSEMSGEMRFQISPNGHFYIRAAVNGVPVRFLADTGATDIVITPGTAERLGFSPDRLRFDRLYQTANGPGRGASVRLAELTLGDLRLRDVPASVNESPMSESLLGMSFFNRLKGYTVRNGILTLYW</sequence>
<keyword evidence="3" id="KW-1185">Reference proteome</keyword>
<dbReference type="Pfam" id="PF13975">
    <property type="entry name" value="gag-asp_proteas"/>
    <property type="match status" value="1"/>
</dbReference>
<dbReference type="NCBIfam" id="TIGR02281">
    <property type="entry name" value="clan_AA_DTGA"/>
    <property type="match status" value="1"/>
</dbReference>
<dbReference type="GO" id="GO:0006508">
    <property type="term" value="P:proteolysis"/>
    <property type="evidence" value="ECO:0007669"/>
    <property type="project" value="UniProtKB-KW"/>
</dbReference>
<organism evidence="2 3">
    <name type="scientific">Desulfonema ishimotonii</name>
    <dbReference type="NCBI Taxonomy" id="45657"/>
    <lineage>
        <taxon>Bacteria</taxon>
        <taxon>Pseudomonadati</taxon>
        <taxon>Thermodesulfobacteriota</taxon>
        <taxon>Desulfobacteria</taxon>
        <taxon>Desulfobacterales</taxon>
        <taxon>Desulfococcaceae</taxon>
        <taxon>Desulfonema</taxon>
    </lineage>
</organism>
<dbReference type="RefSeq" id="WP_124330849.1">
    <property type="nucleotide sequence ID" value="NZ_BEXT01000001.1"/>
</dbReference>
<name>A0A401G3Q6_9BACT</name>
<dbReference type="CDD" id="cd05483">
    <property type="entry name" value="retropepsin_like_bacteria"/>
    <property type="match status" value="1"/>
</dbReference>
<dbReference type="EMBL" id="BEXT01000001">
    <property type="protein sequence ID" value="GBC63811.1"/>
    <property type="molecule type" value="Genomic_DNA"/>
</dbReference>
<accession>A0A401G3Q6</accession>
<reference evidence="3" key="2">
    <citation type="submission" date="2019-01" db="EMBL/GenBank/DDBJ databases">
        <title>Genome sequence of Desulfonema ishimotonii strain Tokyo 01.</title>
        <authorList>
            <person name="Fukui M."/>
        </authorList>
    </citation>
    <scope>NUCLEOTIDE SEQUENCE [LARGE SCALE GENOMIC DNA]</scope>
    <source>
        <strain evidence="3">Tokyo 01</strain>
    </source>
</reference>
<gene>
    <name evidence="2" type="ORF">DENIS_4809</name>
</gene>
<keyword evidence="2" id="KW-0378">Hydrolase</keyword>
<feature type="transmembrane region" description="Helical" evidence="1">
    <location>
        <begin position="69"/>
        <end position="87"/>
    </location>
</feature>
<proteinExistence type="predicted"/>